<dbReference type="NCBIfam" id="TIGR02610">
    <property type="entry name" value="PHA_gran_rgn"/>
    <property type="match status" value="1"/>
</dbReference>
<organism evidence="1 2">
    <name type="scientific">Xylophilus ampelinus</name>
    <dbReference type="NCBI Taxonomy" id="54067"/>
    <lineage>
        <taxon>Bacteria</taxon>
        <taxon>Pseudomonadati</taxon>
        <taxon>Pseudomonadota</taxon>
        <taxon>Betaproteobacteria</taxon>
        <taxon>Burkholderiales</taxon>
        <taxon>Xylophilus</taxon>
    </lineage>
</organism>
<dbReference type="Pfam" id="PF09650">
    <property type="entry name" value="PHA_gran_rgn"/>
    <property type="match status" value="1"/>
</dbReference>
<sequence length="115" mass="12442">MTDLNLRRDHALGQAAARRVARHWAERMVERYGMECRYEESAVADEADVLHFTGSGVTGTLEVAPESFELDAKLGLLLSVFHDRIAEEARKALDAMAVDGLPLAAAAAEPLPPAA</sequence>
<evidence type="ECO:0000313" key="2">
    <source>
        <dbReference type="Proteomes" id="UP000247540"/>
    </source>
</evidence>
<dbReference type="RefSeq" id="WP_110464893.1">
    <property type="nucleotide sequence ID" value="NZ_JAMOFZ010000004.1"/>
</dbReference>
<proteinExistence type="predicted"/>
<dbReference type="AlphaFoldDB" id="A0A318SPN5"/>
<evidence type="ECO:0000313" key="1">
    <source>
        <dbReference type="EMBL" id="PYE78963.1"/>
    </source>
</evidence>
<gene>
    <name evidence="1" type="ORF">DFQ15_104157</name>
</gene>
<dbReference type="Proteomes" id="UP000247540">
    <property type="component" value="Unassembled WGS sequence"/>
</dbReference>
<reference evidence="1 2" key="1">
    <citation type="submission" date="2018-06" db="EMBL/GenBank/DDBJ databases">
        <title>Genomic Encyclopedia of Type Strains, Phase III (KMG-III): the genomes of soil and plant-associated and newly described type strains.</title>
        <authorList>
            <person name="Whitman W."/>
        </authorList>
    </citation>
    <scope>NUCLEOTIDE SEQUENCE [LARGE SCALE GENOMIC DNA]</scope>
    <source>
        <strain evidence="1 2">CECT 7646</strain>
    </source>
</reference>
<protein>
    <submittedName>
        <fullName evidence="1">Putative polyhydroxyalkanoate system protein</fullName>
    </submittedName>
</protein>
<dbReference type="EMBL" id="QJTC01000004">
    <property type="protein sequence ID" value="PYE78963.1"/>
    <property type="molecule type" value="Genomic_DNA"/>
</dbReference>
<comment type="caution">
    <text evidence="1">The sequence shown here is derived from an EMBL/GenBank/DDBJ whole genome shotgun (WGS) entry which is preliminary data.</text>
</comment>
<accession>A0A318SPN5</accession>
<dbReference type="InterPro" id="IPR013433">
    <property type="entry name" value="PHA_gran_rgn"/>
</dbReference>
<name>A0A318SPN5_9BURK</name>
<keyword evidence="2" id="KW-1185">Reference proteome</keyword>
<dbReference type="OrthoDB" id="287584at2"/>